<feature type="region of interest" description="Disordered" evidence="1">
    <location>
        <begin position="92"/>
        <end position="112"/>
    </location>
</feature>
<dbReference type="Pfam" id="PF13031">
    <property type="entry name" value="DUF3892"/>
    <property type="match status" value="1"/>
</dbReference>
<dbReference type="HOGENOM" id="CLU_152427_0_0_9"/>
<reference evidence="2 3" key="1">
    <citation type="journal article" date="2013" name="Genome Announc.">
        <title>Complete Genome Sequence of the Solvent Producer Clostridium saccharobutylicum NCP262 (DSM 13864).</title>
        <authorList>
            <person name="Poehlein A."/>
            <person name="Hartwich K."/>
            <person name="Krabben P."/>
            <person name="Ehrenreich A."/>
            <person name="Liebl W."/>
            <person name="Durre P."/>
            <person name="Gottschalk G."/>
            <person name="Daniel R."/>
        </authorList>
    </citation>
    <scope>NUCLEOTIDE SEQUENCE [LARGE SCALE GENOMIC DNA]</scope>
    <source>
        <strain evidence="2">DSM 13864</strain>
    </source>
</reference>
<protein>
    <recommendedName>
        <fullName evidence="4">DUF3892 domain-containing protein</fullName>
    </recommendedName>
</protein>
<evidence type="ECO:0008006" key="4">
    <source>
        <dbReference type="Google" id="ProtNLM"/>
    </source>
</evidence>
<dbReference type="GeneID" id="55473314"/>
<dbReference type="EMBL" id="CP006721">
    <property type="protein sequence ID" value="AGX41785.1"/>
    <property type="molecule type" value="Genomic_DNA"/>
</dbReference>
<dbReference type="eggNOG" id="ENOG5032UKX">
    <property type="taxonomic scope" value="Bacteria"/>
</dbReference>
<sequence length="112" mass="12121">MEGQTLNNSNISSGDLKSNITTLPNNINIENATNNNNTKESITALVKHGGEVVGYELSNGQKISKEQGVQLARNDGINGVTVAISRKGEEYLRSLPDQDENNNLKSLPIINE</sequence>
<organism evidence="2 3">
    <name type="scientific">Clostridium saccharobutylicum DSM 13864</name>
    <dbReference type="NCBI Taxonomy" id="1345695"/>
    <lineage>
        <taxon>Bacteria</taxon>
        <taxon>Bacillati</taxon>
        <taxon>Bacillota</taxon>
        <taxon>Clostridia</taxon>
        <taxon>Eubacteriales</taxon>
        <taxon>Clostridiaceae</taxon>
        <taxon>Clostridium</taxon>
    </lineage>
</organism>
<gene>
    <name evidence="2" type="ORF">CLSA_c07720</name>
</gene>
<dbReference type="PATRIC" id="fig|1345695.10.peg.42"/>
<dbReference type="KEGG" id="csb:CLSA_c07720"/>
<dbReference type="Proteomes" id="UP000017118">
    <property type="component" value="Chromosome"/>
</dbReference>
<evidence type="ECO:0000313" key="2">
    <source>
        <dbReference type="EMBL" id="AGX41785.1"/>
    </source>
</evidence>
<dbReference type="AlphaFoldDB" id="U5MMG5"/>
<keyword evidence="3" id="KW-1185">Reference proteome</keyword>
<dbReference type="InterPro" id="IPR024997">
    <property type="entry name" value="DUF3892"/>
</dbReference>
<dbReference type="OrthoDB" id="2054315at2"/>
<evidence type="ECO:0000313" key="3">
    <source>
        <dbReference type="Proteomes" id="UP000017118"/>
    </source>
</evidence>
<dbReference type="RefSeq" id="WP_022744072.1">
    <property type="nucleotide sequence ID" value="NC_022571.1"/>
</dbReference>
<evidence type="ECO:0000256" key="1">
    <source>
        <dbReference type="SAM" id="MobiDB-lite"/>
    </source>
</evidence>
<name>U5MMG5_CLOSA</name>
<proteinExistence type="predicted"/>
<accession>U5MMG5</accession>